<proteinExistence type="predicted"/>
<keyword evidence="1" id="KW-1133">Transmembrane helix</keyword>
<dbReference type="EMBL" id="BAABBN010000006">
    <property type="protein sequence ID" value="GAA3923170.1"/>
    <property type="molecule type" value="Genomic_DNA"/>
</dbReference>
<name>A0ABP7MHP4_9GAMM</name>
<keyword evidence="1" id="KW-0472">Membrane</keyword>
<keyword evidence="1" id="KW-0812">Transmembrane</keyword>
<evidence type="ECO:0000313" key="3">
    <source>
        <dbReference type="Proteomes" id="UP001501565"/>
    </source>
</evidence>
<evidence type="ECO:0000313" key="2">
    <source>
        <dbReference type="EMBL" id="GAA3923170.1"/>
    </source>
</evidence>
<evidence type="ECO:0000256" key="1">
    <source>
        <dbReference type="SAM" id="Phobius"/>
    </source>
</evidence>
<reference evidence="3" key="1">
    <citation type="journal article" date="2019" name="Int. J. Syst. Evol. Microbiol.">
        <title>The Global Catalogue of Microorganisms (GCM) 10K type strain sequencing project: providing services to taxonomists for standard genome sequencing and annotation.</title>
        <authorList>
            <consortium name="The Broad Institute Genomics Platform"/>
            <consortium name="The Broad Institute Genome Sequencing Center for Infectious Disease"/>
            <person name="Wu L."/>
            <person name="Ma J."/>
        </authorList>
    </citation>
    <scope>NUCLEOTIDE SEQUENCE [LARGE SCALE GENOMIC DNA]</scope>
    <source>
        <strain evidence="3">JCM 17551</strain>
    </source>
</reference>
<dbReference type="Proteomes" id="UP001501565">
    <property type="component" value="Unassembled WGS sequence"/>
</dbReference>
<comment type="caution">
    <text evidence="2">The sequence shown here is derived from an EMBL/GenBank/DDBJ whole genome shotgun (WGS) entry which is preliminary data.</text>
</comment>
<organism evidence="2 3">
    <name type="scientific">Litoribacillus peritrichatus</name>
    <dbReference type="NCBI Taxonomy" id="718191"/>
    <lineage>
        <taxon>Bacteria</taxon>
        <taxon>Pseudomonadati</taxon>
        <taxon>Pseudomonadota</taxon>
        <taxon>Gammaproteobacteria</taxon>
        <taxon>Oceanospirillales</taxon>
        <taxon>Oceanospirillaceae</taxon>
        <taxon>Litoribacillus</taxon>
    </lineage>
</organism>
<feature type="transmembrane region" description="Helical" evidence="1">
    <location>
        <begin position="27"/>
        <end position="50"/>
    </location>
</feature>
<gene>
    <name evidence="2" type="ORF">GCM10022277_18840</name>
</gene>
<protein>
    <submittedName>
        <fullName evidence="2">Uncharacterized protein</fullName>
    </submittedName>
</protein>
<keyword evidence="3" id="KW-1185">Reference proteome</keyword>
<accession>A0ABP7MHP4</accession>
<sequence>MAVSFFEAGAQHDDAVVVDVSDAAQQLSVAAVIAALFFSCEALICFAVVWSDELQQSLMAASFFTESFD</sequence>